<proteinExistence type="predicted"/>
<reference evidence="2 3" key="1">
    <citation type="submission" date="2017-09" db="EMBL/GenBank/DDBJ databases">
        <title>Depth-based differentiation of microbial function through sediment-hosted aquifers and enrichment of novel symbionts in the deep terrestrial subsurface.</title>
        <authorList>
            <person name="Probst A.J."/>
            <person name="Ladd B."/>
            <person name="Jarett J.K."/>
            <person name="Geller-Mcgrath D.E."/>
            <person name="Sieber C.M."/>
            <person name="Emerson J.B."/>
            <person name="Anantharaman K."/>
            <person name="Thomas B.C."/>
            <person name="Malmstrom R."/>
            <person name="Stieglmeier M."/>
            <person name="Klingl A."/>
            <person name="Woyke T."/>
            <person name="Ryan C.M."/>
            <person name="Banfield J.F."/>
        </authorList>
    </citation>
    <scope>NUCLEOTIDE SEQUENCE [LARGE SCALE GENOMIC DNA]</scope>
    <source>
        <strain evidence="2">CG11_big_fil_rev_8_21_14_0_20_43_7</strain>
    </source>
</reference>
<gene>
    <name evidence="2" type="ORF">COV60_01970</name>
</gene>
<organism evidence="2 3">
    <name type="scientific">Candidatus Magasanikbacteria bacterium CG11_big_fil_rev_8_21_14_0_20_43_7</name>
    <dbReference type="NCBI Taxonomy" id="1974654"/>
    <lineage>
        <taxon>Bacteria</taxon>
        <taxon>Candidatus Magasanikiibacteriota</taxon>
    </lineage>
</organism>
<evidence type="ECO:0000313" key="2">
    <source>
        <dbReference type="EMBL" id="PIR03127.1"/>
    </source>
</evidence>
<sequence>MDLVSIFIYSFFRGKFGKLGKPEKIVAVLVLLVGVAWKVTGNPYIANISLQIIFLLSVIPTIIGVLRGHLIEKELPWYLAVASHGFATMGIITSGSFTWTSLVYPLVTGVLGNGVVAVAVFCQNKKSIQIH</sequence>
<evidence type="ECO:0000256" key="1">
    <source>
        <dbReference type="SAM" id="Phobius"/>
    </source>
</evidence>
<protein>
    <submittedName>
        <fullName evidence="2">Uncharacterized protein</fullName>
    </submittedName>
</protein>
<feature type="transmembrane region" description="Helical" evidence="1">
    <location>
        <begin position="103"/>
        <end position="122"/>
    </location>
</feature>
<keyword evidence="1" id="KW-0472">Membrane</keyword>
<dbReference type="EMBL" id="PCWM01000044">
    <property type="protein sequence ID" value="PIR03127.1"/>
    <property type="molecule type" value="Genomic_DNA"/>
</dbReference>
<accession>A0A2H0N2I4</accession>
<comment type="caution">
    <text evidence="2">The sequence shown here is derived from an EMBL/GenBank/DDBJ whole genome shotgun (WGS) entry which is preliminary data.</text>
</comment>
<name>A0A2H0N2I4_9BACT</name>
<keyword evidence="1" id="KW-1133">Transmembrane helix</keyword>
<dbReference type="Proteomes" id="UP000229782">
    <property type="component" value="Unassembled WGS sequence"/>
</dbReference>
<feature type="transmembrane region" description="Helical" evidence="1">
    <location>
        <begin position="45"/>
        <end position="66"/>
    </location>
</feature>
<dbReference type="AlphaFoldDB" id="A0A2H0N2I4"/>
<keyword evidence="1" id="KW-0812">Transmembrane</keyword>
<evidence type="ECO:0000313" key="3">
    <source>
        <dbReference type="Proteomes" id="UP000229782"/>
    </source>
</evidence>
<feature type="transmembrane region" description="Helical" evidence="1">
    <location>
        <begin position="78"/>
        <end position="97"/>
    </location>
</feature>